<accession>A0A4Y2KK96</accession>
<evidence type="ECO:0000313" key="2">
    <source>
        <dbReference type="EMBL" id="GBN01843.1"/>
    </source>
</evidence>
<gene>
    <name evidence="2" type="ORF">AVEN_26825_1</name>
</gene>
<dbReference type="AlphaFoldDB" id="A0A4Y2KK96"/>
<evidence type="ECO:0000313" key="3">
    <source>
        <dbReference type="Proteomes" id="UP000499080"/>
    </source>
</evidence>
<evidence type="ECO:0000256" key="1">
    <source>
        <dbReference type="SAM" id="MobiDB-lite"/>
    </source>
</evidence>
<comment type="caution">
    <text evidence="2">The sequence shown here is derived from an EMBL/GenBank/DDBJ whole genome shotgun (WGS) entry which is preliminary data.</text>
</comment>
<dbReference type="EMBL" id="BGPR01004651">
    <property type="protein sequence ID" value="GBN01843.1"/>
    <property type="molecule type" value="Genomic_DNA"/>
</dbReference>
<sequence length="80" mass="9049">MNARISKARESTDRDLNTDPMDCCRLCTRRGNGATGRILNCSKSLERPRATKPQYARTGLNLPPNKRARPSKSECRHYDA</sequence>
<organism evidence="2 3">
    <name type="scientific">Araneus ventricosus</name>
    <name type="common">Orbweaver spider</name>
    <name type="synonym">Epeira ventricosa</name>
    <dbReference type="NCBI Taxonomy" id="182803"/>
    <lineage>
        <taxon>Eukaryota</taxon>
        <taxon>Metazoa</taxon>
        <taxon>Ecdysozoa</taxon>
        <taxon>Arthropoda</taxon>
        <taxon>Chelicerata</taxon>
        <taxon>Arachnida</taxon>
        <taxon>Araneae</taxon>
        <taxon>Araneomorphae</taxon>
        <taxon>Entelegynae</taxon>
        <taxon>Araneoidea</taxon>
        <taxon>Araneidae</taxon>
        <taxon>Araneus</taxon>
    </lineage>
</organism>
<keyword evidence="3" id="KW-1185">Reference proteome</keyword>
<feature type="compositionally biased region" description="Basic and acidic residues" evidence="1">
    <location>
        <begin position="71"/>
        <end position="80"/>
    </location>
</feature>
<protein>
    <submittedName>
        <fullName evidence="2">Uncharacterized protein</fullName>
    </submittedName>
</protein>
<reference evidence="2 3" key="1">
    <citation type="journal article" date="2019" name="Sci. Rep.">
        <title>Orb-weaving spider Araneus ventricosus genome elucidates the spidroin gene catalogue.</title>
        <authorList>
            <person name="Kono N."/>
            <person name="Nakamura H."/>
            <person name="Ohtoshi R."/>
            <person name="Moran D.A.P."/>
            <person name="Shinohara A."/>
            <person name="Yoshida Y."/>
            <person name="Fujiwara M."/>
            <person name="Mori M."/>
            <person name="Tomita M."/>
            <person name="Arakawa K."/>
        </authorList>
    </citation>
    <scope>NUCLEOTIDE SEQUENCE [LARGE SCALE GENOMIC DNA]</scope>
</reference>
<dbReference type="Proteomes" id="UP000499080">
    <property type="component" value="Unassembled WGS sequence"/>
</dbReference>
<proteinExistence type="predicted"/>
<feature type="region of interest" description="Disordered" evidence="1">
    <location>
        <begin position="45"/>
        <end position="80"/>
    </location>
</feature>
<name>A0A4Y2KK96_ARAVE</name>